<dbReference type="PANTHER" id="PTHR21198:SF2">
    <property type="entry name" value="GLUTAMATE RACEMASE"/>
    <property type="match status" value="1"/>
</dbReference>
<dbReference type="GO" id="GO:0008360">
    <property type="term" value="P:regulation of cell shape"/>
    <property type="evidence" value="ECO:0007669"/>
    <property type="project" value="UniProtKB-KW"/>
</dbReference>
<feature type="binding site" evidence="7">
    <location>
        <begin position="40"/>
        <end position="41"/>
    </location>
    <ligand>
        <name>substrate</name>
    </ligand>
</feature>
<comment type="catalytic activity">
    <reaction evidence="1 7">
        <text>L-glutamate = D-glutamate</text>
        <dbReference type="Rhea" id="RHEA:12813"/>
        <dbReference type="ChEBI" id="CHEBI:29985"/>
        <dbReference type="ChEBI" id="CHEBI:29986"/>
        <dbReference type="EC" id="5.1.1.3"/>
    </reaction>
</comment>
<protein>
    <recommendedName>
        <fullName evidence="2 7">Glutamate racemase</fullName>
        <ecNumber evidence="2 7">5.1.1.3</ecNumber>
    </recommendedName>
</protein>
<dbReference type="GO" id="GO:0008881">
    <property type="term" value="F:glutamate racemase activity"/>
    <property type="evidence" value="ECO:0007669"/>
    <property type="project" value="UniProtKB-UniRule"/>
</dbReference>
<reference evidence="8" key="1">
    <citation type="submission" date="2020-10" db="EMBL/GenBank/DDBJ databases">
        <authorList>
            <person name="Gilroy R."/>
        </authorList>
    </citation>
    <scope>NUCLEOTIDE SEQUENCE</scope>
    <source>
        <strain evidence="8">B2-16538</strain>
    </source>
</reference>
<organism evidence="8 9">
    <name type="scientific">Candidatus Cryptobacteroides excrementavium</name>
    <dbReference type="NCBI Taxonomy" id="2840759"/>
    <lineage>
        <taxon>Bacteria</taxon>
        <taxon>Pseudomonadati</taxon>
        <taxon>Bacteroidota</taxon>
        <taxon>Bacteroidia</taxon>
        <taxon>Bacteroidales</taxon>
        <taxon>Candidatus Cryptobacteroides</taxon>
    </lineage>
</organism>
<keyword evidence="4 7" id="KW-0573">Peptidoglycan synthesis</keyword>
<dbReference type="Proteomes" id="UP000823750">
    <property type="component" value="Unassembled WGS sequence"/>
</dbReference>
<accession>A0A9D9J2T0</accession>
<evidence type="ECO:0000256" key="2">
    <source>
        <dbReference type="ARBA" id="ARBA00013090"/>
    </source>
</evidence>
<evidence type="ECO:0000256" key="3">
    <source>
        <dbReference type="ARBA" id="ARBA00022960"/>
    </source>
</evidence>
<feature type="binding site" evidence="7">
    <location>
        <begin position="8"/>
        <end position="9"/>
    </location>
    <ligand>
        <name>substrate</name>
    </ligand>
</feature>
<comment type="similarity">
    <text evidence="7">Belongs to the aspartate/glutamate racemases family.</text>
</comment>
<proteinExistence type="inferred from homology"/>
<keyword evidence="6 7" id="KW-0961">Cell wall biogenesis/degradation</keyword>
<dbReference type="Gene3D" id="3.40.50.1860">
    <property type="match status" value="2"/>
</dbReference>
<dbReference type="HAMAP" id="MF_00258">
    <property type="entry name" value="Glu_racemase"/>
    <property type="match status" value="1"/>
</dbReference>
<evidence type="ECO:0000256" key="4">
    <source>
        <dbReference type="ARBA" id="ARBA00022984"/>
    </source>
</evidence>
<dbReference type="PROSITE" id="PS00923">
    <property type="entry name" value="ASP_GLU_RACEMASE_1"/>
    <property type="match status" value="1"/>
</dbReference>
<comment type="function">
    <text evidence="7">Provides the (R)-glutamate required for cell wall biosynthesis.</text>
</comment>
<dbReference type="Pfam" id="PF01177">
    <property type="entry name" value="Asp_Glu_race"/>
    <property type="match status" value="1"/>
</dbReference>
<feature type="binding site" evidence="7">
    <location>
        <begin position="204"/>
        <end position="205"/>
    </location>
    <ligand>
        <name>substrate</name>
    </ligand>
</feature>
<comment type="pathway">
    <text evidence="7">Cell wall biogenesis; peptidoglycan biosynthesis.</text>
</comment>
<dbReference type="PROSITE" id="PS00924">
    <property type="entry name" value="ASP_GLU_RACEMASE_2"/>
    <property type="match status" value="1"/>
</dbReference>
<evidence type="ECO:0000256" key="7">
    <source>
        <dbReference type="HAMAP-Rule" id="MF_00258"/>
    </source>
</evidence>
<dbReference type="EMBL" id="JADILX010000025">
    <property type="protein sequence ID" value="MBO8485065.1"/>
    <property type="molecule type" value="Genomic_DNA"/>
</dbReference>
<reference evidence="8" key="2">
    <citation type="journal article" date="2021" name="PeerJ">
        <title>Extensive microbial diversity within the chicken gut microbiome revealed by metagenomics and culture.</title>
        <authorList>
            <person name="Gilroy R."/>
            <person name="Ravi A."/>
            <person name="Getino M."/>
            <person name="Pursley I."/>
            <person name="Horton D.L."/>
            <person name="Alikhan N.F."/>
            <person name="Baker D."/>
            <person name="Gharbi K."/>
            <person name="Hall N."/>
            <person name="Watson M."/>
            <person name="Adriaenssens E.M."/>
            <person name="Foster-Nyarko E."/>
            <person name="Jarju S."/>
            <person name="Secka A."/>
            <person name="Antonio M."/>
            <person name="Oren A."/>
            <person name="Chaudhuri R.R."/>
            <person name="La Ragione R."/>
            <person name="Hildebrand F."/>
            <person name="Pallen M.J."/>
        </authorList>
    </citation>
    <scope>NUCLEOTIDE SEQUENCE</scope>
    <source>
        <strain evidence="8">B2-16538</strain>
    </source>
</reference>
<evidence type="ECO:0000256" key="6">
    <source>
        <dbReference type="ARBA" id="ARBA00023316"/>
    </source>
</evidence>
<feature type="active site" description="Proton donor/acceptor" evidence="7">
    <location>
        <position position="71"/>
    </location>
</feature>
<dbReference type="InterPro" id="IPR018187">
    <property type="entry name" value="Asp/Glu_racemase_AS_1"/>
</dbReference>
<dbReference type="GO" id="GO:0009252">
    <property type="term" value="P:peptidoglycan biosynthetic process"/>
    <property type="evidence" value="ECO:0007669"/>
    <property type="project" value="UniProtKB-UniRule"/>
</dbReference>
<feature type="active site" description="Proton donor/acceptor" evidence="7">
    <location>
        <position position="203"/>
    </location>
</feature>
<dbReference type="AlphaFoldDB" id="A0A9D9J2T0"/>
<dbReference type="InterPro" id="IPR001920">
    <property type="entry name" value="Asp/Glu_race"/>
</dbReference>
<dbReference type="SUPFAM" id="SSF53681">
    <property type="entry name" value="Aspartate/glutamate racemase"/>
    <property type="match status" value="2"/>
</dbReference>
<evidence type="ECO:0000256" key="5">
    <source>
        <dbReference type="ARBA" id="ARBA00023235"/>
    </source>
</evidence>
<dbReference type="InterPro" id="IPR033134">
    <property type="entry name" value="Asp/Glu_racemase_AS_2"/>
</dbReference>
<dbReference type="InterPro" id="IPR015942">
    <property type="entry name" value="Asp/Glu/hydantoin_racemase"/>
</dbReference>
<sequence>MPTIGIFDSGAGGLSVFREIYRTLPEAGYIYFADNAFCPYGDKPRDFIIFRARSITDFLLSQGADIIVVACNTATAASISTLREEYSSPDRSVPMREHILDLSAGRHDCVRFIGMEPAVKPAAMLTKTGVIGVLATAGTLSGQKYRRTRDVYSGEVEVVEHVGEGFVELVESGCVSGAVAEKTVRASLQPLLDAGADVIVLGCTHYPFLIDVIRQVAGPSVSVIDPAPAVAHHLVEVMQDEGLLHQPLPASPAFMPGSMSCCMPDGSSAAVHSFVPCDNILLCSSGSPDAVKRLFPVAFRKQSRPI</sequence>
<dbReference type="GO" id="GO:0071555">
    <property type="term" value="P:cell wall organization"/>
    <property type="evidence" value="ECO:0007669"/>
    <property type="project" value="UniProtKB-KW"/>
</dbReference>
<dbReference type="EC" id="5.1.1.3" evidence="2 7"/>
<gene>
    <name evidence="7" type="primary">murI</name>
    <name evidence="8" type="ORF">IAB78_01390</name>
</gene>
<evidence type="ECO:0000313" key="8">
    <source>
        <dbReference type="EMBL" id="MBO8485065.1"/>
    </source>
</evidence>
<evidence type="ECO:0000313" key="9">
    <source>
        <dbReference type="Proteomes" id="UP000823750"/>
    </source>
</evidence>
<dbReference type="FunFam" id="3.40.50.1860:FF:000001">
    <property type="entry name" value="Glutamate racemase"/>
    <property type="match status" value="1"/>
</dbReference>
<dbReference type="PANTHER" id="PTHR21198">
    <property type="entry name" value="GLUTAMATE RACEMASE"/>
    <property type="match status" value="1"/>
</dbReference>
<keyword evidence="3 7" id="KW-0133">Cell shape</keyword>
<name>A0A9D9J2T0_9BACT</name>
<evidence type="ECO:0000256" key="1">
    <source>
        <dbReference type="ARBA" id="ARBA00001602"/>
    </source>
</evidence>
<feature type="binding site" evidence="7">
    <location>
        <begin position="72"/>
        <end position="73"/>
    </location>
    <ligand>
        <name>substrate</name>
    </ligand>
</feature>
<dbReference type="InterPro" id="IPR004391">
    <property type="entry name" value="Glu_race"/>
</dbReference>
<keyword evidence="5 7" id="KW-0413">Isomerase</keyword>
<comment type="caution">
    <text evidence="8">The sequence shown here is derived from an EMBL/GenBank/DDBJ whole genome shotgun (WGS) entry which is preliminary data.</text>
</comment>